<dbReference type="InterPro" id="IPR026846">
    <property type="entry name" value="Nse2(Mms21)"/>
</dbReference>
<evidence type="ECO:0000256" key="4">
    <source>
        <dbReference type="ARBA" id="ARBA00022679"/>
    </source>
</evidence>
<evidence type="ECO:0000256" key="3">
    <source>
        <dbReference type="ARBA" id="ARBA00008212"/>
    </source>
</evidence>
<dbReference type="Pfam" id="PF11789">
    <property type="entry name" value="zf-Nse"/>
    <property type="match status" value="1"/>
</dbReference>
<evidence type="ECO:0000256" key="7">
    <source>
        <dbReference type="ARBA" id="ARBA00022786"/>
    </source>
</evidence>
<keyword evidence="4" id="KW-0808">Transferase</keyword>
<dbReference type="Gene3D" id="3.30.40.10">
    <property type="entry name" value="Zinc/RING finger domain, C3HC4 (zinc finger)"/>
    <property type="match status" value="1"/>
</dbReference>
<evidence type="ECO:0000256" key="6">
    <source>
        <dbReference type="ARBA" id="ARBA00022771"/>
    </source>
</evidence>
<dbReference type="GO" id="GO:0008270">
    <property type="term" value="F:zinc ion binding"/>
    <property type="evidence" value="ECO:0007669"/>
    <property type="project" value="UniProtKB-KW"/>
</dbReference>
<feature type="compositionally biased region" description="Polar residues" evidence="11">
    <location>
        <begin position="52"/>
        <end position="63"/>
    </location>
</feature>
<keyword evidence="14" id="KW-1185">Reference proteome</keyword>
<gene>
    <name evidence="13" type="ORF">BG015_003542</name>
</gene>
<evidence type="ECO:0000256" key="8">
    <source>
        <dbReference type="ARBA" id="ARBA00022833"/>
    </source>
</evidence>
<evidence type="ECO:0000256" key="5">
    <source>
        <dbReference type="ARBA" id="ARBA00022723"/>
    </source>
</evidence>
<dbReference type="OrthoDB" id="26899at2759"/>
<evidence type="ECO:0000256" key="1">
    <source>
        <dbReference type="ARBA" id="ARBA00004123"/>
    </source>
</evidence>
<dbReference type="EMBL" id="JAAAUQ010000179">
    <property type="protein sequence ID" value="KAF9153377.1"/>
    <property type="molecule type" value="Genomic_DNA"/>
</dbReference>
<name>A0A9P5S344_9FUNG</name>
<comment type="pathway">
    <text evidence="2">Protein modification; protein sumoylation.</text>
</comment>
<dbReference type="PROSITE" id="PS51044">
    <property type="entry name" value="ZF_SP_RING"/>
    <property type="match status" value="1"/>
</dbReference>
<dbReference type="CDD" id="cd16651">
    <property type="entry name" value="SPL-RING_NSE2"/>
    <property type="match status" value="1"/>
</dbReference>
<dbReference type="GO" id="GO:0030915">
    <property type="term" value="C:Smc5-Smc6 complex"/>
    <property type="evidence" value="ECO:0007669"/>
    <property type="project" value="InterPro"/>
</dbReference>
<sequence length="362" mass="39125">MGVASGSSAPAPAPAAASSSSSRRQTRDAGSSRSNRNNTHNNGDVDMANGADASSSQAPTEIQSKPLEFPRTLAQSLRPAISIFTPHNDSLAKGLQYITEATVEYEEFHGSPSSKGAGAKESTGATKRPPTSRAKAVQAAYADQMAFSVDPRIHAMEDAFLSIKEFQHQMEAEKQALERLTSIIAAGASLPVADSLEESYAHILQGEIKHIQARRKQEAIATVGKNPDLQDFRTKVWEVHHNTSAVPTSGFGNGGEDEEDEDMEIMVTGDGNNLQSLKCPLTTQFLEDPVTSAVCKHSFSSIAIRSMLKSRPHSVCPVHGCNRPIALENLQPNKALARKVARQIMIQNEMSQRTEEDYTTVE</sequence>
<comment type="subcellular location">
    <subcellularLocation>
        <location evidence="1">Nucleus</location>
    </subcellularLocation>
</comment>
<keyword evidence="9" id="KW-0539">Nucleus</keyword>
<proteinExistence type="inferred from homology"/>
<evidence type="ECO:0000259" key="12">
    <source>
        <dbReference type="PROSITE" id="PS51044"/>
    </source>
</evidence>
<dbReference type="GO" id="GO:0000724">
    <property type="term" value="P:double-strand break repair via homologous recombination"/>
    <property type="evidence" value="ECO:0007669"/>
    <property type="project" value="InterPro"/>
</dbReference>
<keyword evidence="8" id="KW-0862">Zinc</keyword>
<dbReference type="PANTHER" id="PTHR21330">
    <property type="entry name" value="E3 SUMO-PROTEIN LIGASE NSE2"/>
    <property type="match status" value="1"/>
</dbReference>
<organism evidence="13 14">
    <name type="scientific">Linnemannia schmuckeri</name>
    <dbReference type="NCBI Taxonomy" id="64567"/>
    <lineage>
        <taxon>Eukaryota</taxon>
        <taxon>Fungi</taxon>
        <taxon>Fungi incertae sedis</taxon>
        <taxon>Mucoromycota</taxon>
        <taxon>Mortierellomycotina</taxon>
        <taxon>Mortierellomycetes</taxon>
        <taxon>Mortierellales</taxon>
        <taxon>Mortierellaceae</taxon>
        <taxon>Linnemannia</taxon>
    </lineage>
</organism>
<evidence type="ECO:0000256" key="2">
    <source>
        <dbReference type="ARBA" id="ARBA00004718"/>
    </source>
</evidence>
<dbReference type="PANTHER" id="PTHR21330:SF1">
    <property type="entry name" value="E3 SUMO-PROTEIN LIGASE NSE2"/>
    <property type="match status" value="1"/>
</dbReference>
<dbReference type="GO" id="GO:0016925">
    <property type="term" value="P:protein sumoylation"/>
    <property type="evidence" value="ECO:0007669"/>
    <property type="project" value="TreeGrafter"/>
</dbReference>
<protein>
    <recommendedName>
        <fullName evidence="12">SP-RING-type domain-containing protein</fullName>
    </recommendedName>
</protein>
<feature type="region of interest" description="Disordered" evidence="11">
    <location>
        <begin position="1"/>
        <end position="65"/>
    </location>
</feature>
<dbReference type="Proteomes" id="UP000748756">
    <property type="component" value="Unassembled WGS sequence"/>
</dbReference>
<comment type="caution">
    <text evidence="13">The sequence shown here is derived from an EMBL/GenBank/DDBJ whole genome shotgun (WGS) entry which is preliminary data.</text>
</comment>
<reference evidence="13" key="1">
    <citation type="journal article" date="2020" name="Fungal Divers.">
        <title>Resolving the Mortierellaceae phylogeny through synthesis of multi-gene phylogenetics and phylogenomics.</title>
        <authorList>
            <person name="Vandepol N."/>
            <person name="Liber J."/>
            <person name="Desiro A."/>
            <person name="Na H."/>
            <person name="Kennedy M."/>
            <person name="Barry K."/>
            <person name="Grigoriev I.V."/>
            <person name="Miller A.N."/>
            <person name="O'Donnell K."/>
            <person name="Stajich J.E."/>
            <person name="Bonito G."/>
        </authorList>
    </citation>
    <scope>NUCLEOTIDE SEQUENCE</scope>
    <source>
        <strain evidence="13">NRRL 6426</strain>
    </source>
</reference>
<dbReference type="InterPro" id="IPR013083">
    <property type="entry name" value="Znf_RING/FYVE/PHD"/>
</dbReference>
<evidence type="ECO:0000313" key="13">
    <source>
        <dbReference type="EMBL" id="KAF9153377.1"/>
    </source>
</evidence>
<keyword evidence="6 10" id="KW-0863">Zinc-finger</keyword>
<evidence type="ECO:0000313" key="14">
    <source>
        <dbReference type="Proteomes" id="UP000748756"/>
    </source>
</evidence>
<keyword evidence="7" id="KW-0833">Ubl conjugation pathway</keyword>
<evidence type="ECO:0000256" key="11">
    <source>
        <dbReference type="SAM" id="MobiDB-lite"/>
    </source>
</evidence>
<evidence type="ECO:0000256" key="9">
    <source>
        <dbReference type="ARBA" id="ARBA00023242"/>
    </source>
</evidence>
<feature type="compositionally biased region" description="Low complexity" evidence="11">
    <location>
        <begin position="1"/>
        <end position="22"/>
    </location>
</feature>
<keyword evidence="5" id="KW-0479">Metal-binding</keyword>
<feature type="domain" description="SP-RING-type" evidence="12">
    <location>
        <begin position="261"/>
        <end position="360"/>
    </location>
</feature>
<comment type="similarity">
    <text evidence="3">Belongs to the NSE2 family.</text>
</comment>
<dbReference type="GO" id="GO:0005634">
    <property type="term" value="C:nucleus"/>
    <property type="evidence" value="ECO:0007669"/>
    <property type="project" value="UniProtKB-SubCell"/>
</dbReference>
<feature type="region of interest" description="Disordered" evidence="11">
    <location>
        <begin position="108"/>
        <end position="132"/>
    </location>
</feature>
<dbReference type="SUPFAM" id="SSF57850">
    <property type="entry name" value="RING/U-box"/>
    <property type="match status" value="1"/>
</dbReference>
<dbReference type="GO" id="GO:0061665">
    <property type="term" value="F:SUMO ligase activity"/>
    <property type="evidence" value="ECO:0007669"/>
    <property type="project" value="TreeGrafter"/>
</dbReference>
<accession>A0A9P5S344</accession>
<evidence type="ECO:0000256" key="10">
    <source>
        <dbReference type="PROSITE-ProRule" id="PRU00452"/>
    </source>
</evidence>
<dbReference type="AlphaFoldDB" id="A0A9P5S344"/>
<dbReference type="InterPro" id="IPR004181">
    <property type="entry name" value="Znf_MIZ"/>
</dbReference>